<dbReference type="PANTHER" id="PTHR44051">
    <property type="entry name" value="GLUTATHIONE S-TRANSFERASE-RELATED"/>
    <property type="match status" value="1"/>
</dbReference>
<accession>A0ABR6XT63</accession>
<protein>
    <submittedName>
        <fullName evidence="3">Glutathione transferase GstA</fullName>
        <ecNumber evidence="3">2.5.1.18</ecNumber>
    </submittedName>
</protein>
<dbReference type="GO" id="GO:0004364">
    <property type="term" value="F:glutathione transferase activity"/>
    <property type="evidence" value="ECO:0007669"/>
    <property type="project" value="UniProtKB-EC"/>
</dbReference>
<dbReference type="CDD" id="cd03057">
    <property type="entry name" value="GST_N_Beta"/>
    <property type="match status" value="1"/>
</dbReference>
<dbReference type="InterPro" id="IPR036249">
    <property type="entry name" value="Thioredoxin-like_sf"/>
</dbReference>
<feature type="domain" description="GST N-terminal" evidence="1">
    <location>
        <begin position="1"/>
        <end position="81"/>
    </location>
</feature>
<dbReference type="InterPro" id="IPR036282">
    <property type="entry name" value="Glutathione-S-Trfase_C_sf"/>
</dbReference>
<dbReference type="Pfam" id="PF13409">
    <property type="entry name" value="GST_N_2"/>
    <property type="match status" value="1"/>
</dbReference>
<gene>
    <name evidence="3" type="primary">gstA</name>
    <name evidence="3" type="ORF">H8K33_14375</name>
</gene>
<dbReference type="SFLD" id="SFLDG00358">
    <property type="entry name" value="Main_(cytGST)"/>
    <property type="match status" value="1"/>
</dbReference>
<dbReference type="Gene3D" id="3.40.30.10">
    <property type="entry name" value="Glutaredoxin"/>
    <property type="match status" value="1"/>
</dbReference>
<dbReference type="InterPro" id="IPR010987">
    <property type="entry name" value="Glutathione-S-Trfase_C-like"/>
</dbReference>
<dbReference type="PROSITE" id="PS50405">
    <property type="entry name" value="GST_CTER"/>
    <property type="match status" value="1"/>
</dbReference>
<feature type="domain" description="GST C-terminal" evidence="2">
    <location>
        <begin position="87"/>
        <end position="201"/>
    </location>
</feature>
<dbReference type="Gene3D" id="1.20.1050.10">
    <property type="match status" value="1"/>
</dbReference>
<dbReference type="PANTHER" id="PTHR44051:SF8">
    <property type="entry name" value="GLUTATHIONE S-TRANSFERASE GSTA"/>
    <property type="match status" value="1"/>
</dbReference>
<dbReference type="PROSITE" id="PS50404">
    <property type="entry name" value="GST_NTER"/>
    <property type="match status" value="1"/>
</dbReference>
<dbReference type="SUPFAM" id="SSF52833">
    <property type="entry name" value="Thioredoxin-like"/>
    <property type="match status" value="1"/>
</dbReference>
<proteinExistence type="predicted"/>
<reference evidence="3 4" key="1">
    <citation type="submission" date="2020-08" db="EMBL/GenBank/DDBJ databases">
        <title>Novel species isolated from subtropical streams in China.</title>
        <authorList>
            <person name="Lu H."/>
        </authorList>
    </citation>
    <scope>NUCLEOTIDE SEQUENCE [LARGE SCALE GENOMIC DNA]</scope>
    <source>
        <strain evidence="3 4">KCTC 52442</strain>
    </source>
</reference>
<dbReference type="CDD" id="cd03188">
    <property type="entry name" value="GST_C_Beta"/>
    <property type="match status" value="1"/>
</dbReference>
<dbReference type="Proteomes" id="UP000643610">
    <property type="component" value="Unassembled WGS sequence"/>
</dbReference>
<dbReference type="EMBL" id="JACOFU010000006">
    <property type="protein sequence ID" value="MBC3832691.1"/>
    <property type="molecule type" value="Genomic_DNA"/>
</dbReference>
<keyword evidence="4" id="KW-1185">Reference proteome</keyword>
<dbReference type="InterPro" id="IPR040079">
    <property type="entry name" value="Glutathione_S-Trfase"/>
</dbReference>
<dbReference type="EC" id="2.5.1.18" evidence="3"/>
<dbReference type="SUPFAM" id="SSF47616">
    <property type="entry name" value="GST C-terminal domain-like"/>
    <property type="match status" value="1"/>
</dbReference>
<dbReference type="SFLD" id="SFLDG01150">
    <property type="entry name" value="Main.1:_Beta-like"/>
    <property type="match status" value="1"/>
</dbReference>
<evidence type="ECO:0000259" key="2">
    <source>
        <dbReference type="PROSITE" id="PS50405"/>
    </source>
</evidence>
<evidence type="ECO:0000313" key="3">
    <source>
        <dbReference type="EMBL" id="MBC3832691.1"/>
    </source>
</evidence>
<dbReference type="InterPro" id="IPR004045">
    <property type="entry name" value="Glutathione_S-Trfase_N"/>
</dbReference>
<evidence type="ECO:0000259" key="1">
    <source>
        <dbReference type="PROSITE" id="PS50404"/>
    </source>
</evidence>
<comment type="caution">
    <text evidence="3">The sequence shown here is derived from an EMBL/GenBank/DDBJ whole genome shotgun (WGS) entry which is preliminary data.</text>
</comment>
<dbReference type="RefSeq" id="WP_186891743.1">
    <property type="nucleotide sequence ID" value="NZ_JACOFU010000006.1"/>
</dbReference>
<keyword evidence="3" id="KW-0808">Transferase</keyword>
<name>A0ABR6XT63_9BURK</name>
<organism evidence="3 4">
    <name type="scientific">Undibacterium amnicola</name>
    <dbReference type="NCBI Taxonomy" id="1834038"/>
    <lineage>
        <taxon>Bacteria</taxon>
        <taxon>Pseudomonadati</taxon>
        <taxon>Pseudomonadota</taxon>
        <taxon>Betaproteobacteria</taxon>
        <taxon>Burkholderiales</taxon>
        <taxon>Oxalobacteraceae</taxon>
        <taxon>Undibacterium</taxon>
    </lineage>
</organism>
<dbReference type="NCBIfam" id="NF007831">
    <property type="entry name" value="PRK10542.1"/>
    <property type="match status" value="1"/>
</dbReference>
<sequence>MKLYYSPAACSLVSHIILRETGTAFDLHKVDLASHQTTDGQSYYEINPKGQVPLLELANGQRLSEGPIIAQYLAEQAQNTSLLPPTNTLQRYRVLEWQNYITSELHKSFSILFHPVIDTVNKDIVRNGLRKKMEWVSAQLKDNSYLTGEQFTIADAYLFVVCGWAQFVDIKLADLAPLQHFLDTVKQRPHVSAALQAEGLR</sequence>
<dbReference type="Pfam" id="PF13410">
    <property type="entry name" value="GST_C_2"/>
    <property type="match status" value="1"/>
</dbReference>
<dbReference type="SFLD" id="SFLDS00019">
    <property type="entry name" value="Glutathione_Transferase_(cytos"/>
    <property type="match status" value="1"/>
</dbReference>
<evidence type="ECO:0000313" key="4">
    <source>
        <dbReference type="Proteomes" id="UP000643610"/>
    </source>
</evidence>